<dbReference type="EMBL" id="CCKQ01008848">
    <property type="protein sequence ID" value="CDW80310.1"/>
    <property type="molecule type" value="Genomic_DNA"/>
</dbReference>
<protein>
    <submittedName>
        <fullName evidence="3">Uncharacterized protein</fullName>
    </submittedName>
</protein>
<dbReference type="PANTHER" id="PTHR33820">
    <property type="entry name" value="COILED-COIL DOMAIN-CONTAINING PROTEIN 17"/>
    <property type="match status" value="1"/>
</dbReference>
<feature type="compositionally biased region" description="Polar residues" evidence="2">
    <location>
        <begin position="347"/>
        <end position="361"/>
    </location>
</feature>
<keyword evidence="4" id="KW-1185">Reference proteome</keyword>
<evidence type="ECO:0000313" key="4">
    <source>
        <dbReference type="Proteomes" id="UP000039865"/>
    </source>
</evidence>
<name>A0A078ADI4_STYLE</name>
<feature type="coiled-coil region" evidence="1">
    <location>
        <begin position="65"/>
        <end position="238"/>
    </location>
</feature>
<reference evidence="3 4" key="1">
    <citation type="submission" date="2014-06" db="EMBL/GenBank/DDBJ databases">
        <authorList>
            <person name="Swart Estienne"/>
        </authorList>
    </citation>
    <scope>NUCLEOTIDE SEQUENCE [LARGE SCALE GENOMIC DNA]</scope>
    <source>
        <strain evidence="3 4">130c</strain>
    </source>
</reference>
<organism evidence="3 4">
    <name type="scientific">Stylonychia lemnae</name>
    <name type="common">Ciliate</name>
    <dbReference type="NCBI Taxonomy" id="5949"/>
    <lineage>
        <taxon>Eukaryota</taxon>
        <taxon>Sar</taxon>
        <taxon>Alveolata</taxon>
        <taxon>Ciliophora</taxon>
        <taxon>Intramacronucleata</taxon>
        <taxon>Spirotrichea</taxon>
        <taxon>Stichotrichia</taxon>
        <taxon>Sporadotrichida</taxon>
        <taxon>Oxytrichidae</taxon>
        <taxon>Stylonychinae</taxon>
        <taxon>Stylonychia</taxon>
    </lineage>
</organism>
<keyword evidence="1" id="KW-0175">Coiled coil</keyword>
<dbReference type="InParanoid" id="A0A078ADI4"/>
<dbReference type="OMA" id="THARIQC"/>
<proteinExistence type="predicted"/>
<accession>A0A078ADI4</accession>
<gene>
    <name evidence="3" type="primary">Contig17258.g18379</name>
    <name evidence="3" type="ORF">STYLEM_9307</name>
</gene>
<feature type="region of interest" description="Disordered" evidence="2">
    <location>
        <begin position="342"/>
        <end position="363"/>
    </location>
</feature>
<dbReference type="InterPro" id="IPR038800">
    <property type="entry name" value="CCDC17"/>
</dbReference>
<feature type="coiled-coil region" evidence="1">
    <location>
        <begin position="517"/>
        <end position="544"/>
    </location>
</feature>
<dbReference type="Proteomes" id="UP000039865">
    <property type="component" value="Unassembled WGS sequence"/>
</dbReference>
<evidence type="ECO:0000256" key="1">
    <source>
        <dbReference type="SAM" id="Coils"/>
    </source>
</evidence>
<dbReference type="PANTHER" id="PTHR33820:SF2">
    <property type="entry name" value="COILED-COIL DOMAIN-CONTAINING PROTEIN 17"/>
    <property type="match status" value="1"/>
</dbReference>
<evidence type="ECO:0000256" key="2">
    <source>
        <dbReference type="SAM" id="MobiDB-lite"/>
    </source>
</evidence>
<dbReference type="OrthoDB" id="289416at2759"/>
<evidence type="ECO:0000313" key="3">
    <source>
        <dbReference type="EMBL" id="CDW80310.1"/>
    </source>
</evidence>
<sequence>MRFDNAHSLANHVKKVKQYIRDGKSNNHNGNPAIGNMNLEDMRNYFQSEQRKFEDISKDAVRAKERELIDGLQEMKKERNFLRQQRMEQDKAMHDLIKELELKKERELRAKIEKEEITKQLKDIEKTKTNALERDKRRELERLAAERENLRLREEEIMDDIKNLENKSYEQERRLKEDRERKVAEVNNSEYYGQVMRKREVDMARNRGEEIAMLKQKKDNLERDRQRIQEDLDKVKQGDLQSLRKNEASRWVANDIIQRGGAPTLGIDINRVKLDPAVKDKLITDQVRINHIKEQREKMLRDALPELEELESITRQWQQPNPGNKYQTEQTVRRSMHNQYMPAGPATRNQYQQSPQKSFSYPKSGGEGFAAGIQSDGDVLDKIKQLREDYAREGEGDPQFYAQLDDLENHLLKQKHRNNAEYQSQEQLPPQTITEIHHSVPPFIAPPMLGPSPIQPPLGFAGPPLNFNAQMPFLPPPVYNPPPPPLKNGAQSIERYQQENQGEPAPVIIQPYLNPQIEIMNKVIKEQEIQNELLEKELSNLKSGQGSFQQFQNLLGNTDTDLSKIKKMLGVQKLKGAGGVRTSNEAFPEDFVFRQNEFRCEDLEVEERALMNITAQEYDALRLISKLPVNSELYRYKMDQYKELSTMRGEIEKVLQEQRLEKIRRDFEKQKYEDERRFKHEKWLEDQKRQILEAKLKNAGRQQPQNEMRPYTPAYQQEFQQQPFTQQSHQNFEPPRLQSAKQQQNPFQQNEMMRMSSHKSFIDQPPKQMGNSNQNFFLNEPELQNQPAYDENYNPNMYQPERGMNIFFDFVSRLQRQFRSMRIVYAVYNVSRSIIPPTLIDIHDAEPDPEDTEKNRIIFKDNNIIKNIQPHPSSNLIIEMQVPKPNTGSNEKYVSYGWTLLNMFDVYYELNRGIFKLPIYMSPTKTDIDVRDIPWLKRLPETVICMRVGNPDDENSRFQLQFHTSPDEYVVPRIHQRNEFGQPLAEEEKFFDIPKVEEQPPIEQPKKQEDKIQSHYECKGLNVQLHYLRQYVPPTHARIQCTLYDGTQIVKTEDQKLCNWASKPLDTQNIIFTRGDNPLNVGLSYTPSGLARGEVLSIEDETTWIRDLYKLQWDKGKVNDINLVIQITEYSKGRNFNSIQEIKGDYNPISYGVLKLNNQDGTIRYGTYDVEFYKTPVNLTKRSQVDLLKQTMKVTIAQPPFIPNRPQQVPQLREQQQDPILQKPDLQIEPEQQTQRPNIPQEKPFIPNDLKQFNEIRHIEGEGIDFYVDGARFLPENVSYSRILVRAFTQDQYRVINPTKGMADLDVSRGRHPFFGFRQEIRAPKIDPTLTMLITVETIDRSDGLEKIVGYAYFPLFLNAQTKTPITNRNTTGLLLQSGQYQIPLYFNKIPVEKDINIENMQDKIALKFLDNLLKRFLVQDVPMDLWRTKGLIIDPPDYQDGVYNTTYCAVNQFEKELFDLKSLRPNPPMRQVVEYVQMMKARTQRMSDEQILQWLDKLLITNPQTPMINSRYFSAYDPRYGFRFVVERLHNLNLKQPHIVITSISPPGSLYKQNPKRTQDVAFFTDFNFDGPWNSVQYYEEVMNYVGLAPNRKLGFIIDVKSLNIKGGQVQLNDVGWAYLPVFDALENENGSTTLFTNAGLHASTNPLNVLRKENQAKILDAISVIVRIHDNQRERMPPKAYYGDIENNYLPQDKLPRYSYSELRETKRIDMAKAFIPGNLSKENYLQLATKVIQQKYGV</sequence>